<dbReference type="InterPro" id="IPR051531">
    <property type="entry name" value="N-acetyltransferase"/>
</dbReference>
<gene>
    <name evidence="3" type="ORF">FM119_03640</name>
</gene>
<dbReference type="AlphaFoldDB" id="A0A1R4IUA3"/>
<name>A0A1R4IUA3_9MICO</name>
<dbReference type="InterPro" id="IPR016181">
    <property type="entry name" value="Acyl_CoA_acyltransferase"/>
</dbReference>
<dbReference type="EC" id="2.3.1.128" evidence="3"/>
<feature type="domain" description="N-acetyltransferase" evidence="2">
    <location>
        <begin position="13"/>
        <end position="195"/>
    </location>
</feature>
<dbReference type="EMBL" id="FUKR01000022">
    <property type="protein sequence ID" value="SJN23457.1"/>
    <property type="molecule type" value="Genomic_DNA"/>
</dbReference>
<feature type="compositionally biased region" description="Pro residues" evidence="1">
    <location>
        <begin position="105"/>
        <end position="114"/>
    </location>
</feature>
<protein>
    <submittedName>
        <fullName evidence="3">Ribosomal-protein-alanine acetyltransferase</fullName>
        <ecNumber evidence="3">2.3.1.128</ecNumber>
    </submittedName>
</protein>
<dbReference type="RefSeq" id="WP_087136323.1">
    <property type="nucleotide sequence ID" value="NZ_FUKR01000022.1"/>
</dbReference>
<feature type="region of interest" description="Disordered" evidence="1">
    <location>
        <begin position="82"/>
        <end position="118"/>
    </location>
</feature>
<evidence type="ECO:0000256" key="1">
    <source>
        <dbReference type="SAM" id="MobiDB-lite"/>
    </source>
</evidence>
<dbReference type="Proteomes" id="UP000196778">
    <property type="component" value="Unassembled WGS sequence"/>
</dbReference>
<reference evidence="4" key="1">
    <citation type="submission" date="2017-02" db="EMBL/GenBank/DDBJ databases">
        <authorList>
            <person name="Dridi B."/>
        </authorList>
    </citation>
    <scope>NUCLEOTIDE SEQUENCE [LARGE SCALE GENOMIC DNA]</scope>
    <source>
        <strain evidence="4">EB411</strain>
    </source>
</reference>
<dbReference type="Pfam" id="PF13302">
    <property type="entry name" value="Acetyltransf_3"/>
    <property type="match status" value="1"/>
</dbReference>
<proteinExistence type="predicted"/>
<dbReference type="Gene3D" id="3.40.630.30">
    <property type="match status" value="1"/>
</dbReference>
<dbReference type="PANTHER" id="PTHR43792:SF1">
    <property type="entry name" value="N-ACETYLTRANSFERASE DOMAIN-CONTAINING PROTEIN"/>
    <property type="match status" value="1"/>
</dbReference>
<feature type="compositionally biased region" description="Low complexity" evidence="1">
    <location>
        <begin position="82"/>
        <end position="104"/>
    </location>
</feature>
<keyword evidence="3" id="KW-0012">Acyltransferase</keyword>
<organism evidence="3 4">
    <name type="scientific">Mycetocola reblochoni REB411</name>
    <dbReference type="NCBI Taxonomy" id="1255698"/>
    <lineage>
        <taxon>Bacteria</taxon>
        <taxon>Bacillati</taxon>
        <taxon>Actinomycetota</taxon>
        <taxon>Actinomycetes</taxon>
        <taxon>Micrococcales</taxon>
        <taxon>Microbacteriaceae</taxon>
        <taxon>Mycetocola</taxon>
    </lineage>
</organism>
<dbReference type="GO" id="GO:0016747">
    <property type="term" value="F:acyltransferase activity, transferring groups other than amino-acyl groups"/>
    <property type="evidence" value="ECO:0007669"/>
    <property type="project" value="InterPro"/>
</dbReference>
<keyword evidence="4" id="KW-1185">Reference proteome</keyword>
<sequence>MTATPGRTVRTQRLLLAPLRPEDADDVFTVYADARTWRHLPSGRFTAREQAVELIDEARASAAATGLGPWAVRLLDDTAQTSATAPTTQTAATAPTSATTAHPPASSPQGPPPAAVRRAASGRMIGTGGVRLLAEPAVWNLGYRLSPDSWGRGLATELARAALAAADALHPELPVTARAISDNRASTAVLDRLGLGLIWEGRPPSAPGSLRRVYSDRPLSSAATEWLIRHA</sequence>
<dbReference type="SUPFAM" id="SSF55729">
    <property type="entry name" value="Acyl-CoA N-acyltransferases (Nat)"/>
    <property type="match status" value="1"/>
</dbReference>
<evidence type="ECO:0000259" key="2">
    <source>
        <dbReference type="Pfam" id="PF13302"/>
    </source>
</evidence>
<accession>A0A1R4IUA3</accession>
<dbReference type="OrthoDB" id="3533156at2"/>
<dbReference type="PANTHER" id="PTHR43792">
    <property type="entry name" value="GNAT FAMILY, PUTATIVE (AFU_ORTHOLOGUE AFUA_3G00765)-RELATED-RELATED"/>
    <property type="match status" value="1"/>
</dbReference>
<keyword evidence="3" id="KW-0808">Transferase</keyword>
<evidence type="ECO:0000313" key="4">
    <source>
        <dbReference type="Proteomes" id="UP000196778"/>
    </source>
</evidence>
<dbReference type="InterPro" id="IPR000182">
    <property type="entry name" value="GNAT_dom"/>
</dbReference>
<evidence type="ECO:0000313" key="3">
    <source>
        <dbReference type="EMBL" id="SJN23457.1"/>
    </source>
</evidence>